<evidence type="ECO:0000256" key="6">
    <source>
        <dbReference type="RuleBase" id="RU362125"/>
    </source>
</evidence>
<dbReference type="FunFam" id="2.40.110.10:FF:000002">
    <property type="entry name" value="Acyl-CoA dehydrogenase fadE12"/>
    <property type="match status" value="1"/>
</dbReference>
<evidence type="ECO:0000256" key="5">
    <source>
        <dbReference type="ARBA" id="ARBA00023002"/>
    </source>
</evidence>
<dbReference type="InterPro" id="IPR046373">
    <property type="entry name" value="Acyl-CoA_Oxase/DH_mid-dom_sf"/>
</dbReference>
<organism evidence="10 11">
    <name type="scientific">Denitratisoma oestradiolicum</name>
    <dbReference type="NCBI Taxonomy" id="311182"/>
    <lineage>
        <taxon>Bacteria</taxon>
        <taxon>Pseudomonadati</taxon>
        <taxon>Pseudomonadota</taxon>
        <taxon>Betaproteobacteria</taxon>
        <taxon>Nitrosomonadales</taxon>
        <taxon>Sterolibacteriaceae</taxon>
        <taxon>Denitratisoma</taxon>
    </lineage>
</organism>
<dbReference type="InterPro" id="IPR037069">
    <property type="entry name" value="AcylCoA_DH/ox_N_sf"/>
</dbReference>
<dbReference type="Gene3D" id="1.10.540.10">
    <property type="entry name" value="Acyl-CoA dehydrogenase/oxidase, N-terminal domain"/>
    <property type="match status" value="1"/>
</dbReference>
<dbReference type="Gene3D" id="1.20.140.10">
    <property type="entry name" value="Butyryl-CoA Dehydrogenase, subunit A, domain 3"/>
    <property type="match status" value="1"/>
</dbReference>
<comment type="cofactor">
    <cofactor evidence="1 6">
        <name>FAD</name>
        <dbReference type="ChEBI" id="CHEBI:57692"/>
    </cofactor>
</comment>
<dbReference type="OrthoDB" id="8531197at2"/>
<dbReference type="RefSeq" id="WP_145771103.1">
    <property type="nucleotide sequence ID" value="NZ_LR778301.1"/>
</dbReference>
<dbReference type="Pfam" id="PF02771">
    <property type="entry name" value="Acyl-CoA_dh_N"/>
    <property type="match status" value="1"/>
</dbReference>
<keyword evidence="4 6" id="KW-0274">FAD</keyword>
<feature type="domain" description="Acyl-CoA dehydrogenase/oxidase N-terminal" evidence="9">
    <location>
        <begin position="18"/>
        <end position="130"/>
    </location>
</feature>
<dbReference type="InterPro" id="IPR009075">
    <property type="entry name" value="AcylCo_DH/oxidase_C"/>
</dbReference>
<evidence type="ECO:0000256" key="4">
    <source>
        <dbReference type="ARBA" id="ARBA00022827"/>
    </source>
</evidence>
<gene>
    <name evidence="10" type="ORF">DENOEST_2575</name>
</gene>
<dbReference type="Gene3D" id="2.40.110.10">
    <property type="entry name" value="Butyryl-CoA Dehydrogenase, subunit A, domain 2"/>
    <property type="match status" value="1"/>
</dbReference>
<dbReference type="PANTHER" id="PTHR43884">
    <property type="entry name" value="ACYL-COA DEHYDROGENASE"/>
    <property type="match status" value="1"/>
</dbReference>
<dbReference type="InterPro" id="IPR009100">
    <property type="entry name" value="AcylCoA_DH/oxidase_NM_dom_sf"/>
</dbReference>
<dbReference type="InterPro" id="IPR036250">
    <property type="entry name" value="AcylCo_DH-like_C"/>
</dbReference>
<dbReference type="SUPFAM" id="SSF56645">
    <property type="entry name" value="Acyl-CoA dehydrogenase NM domain-like"/>
    <property type="match status" value="1"/>
</dbReference>
<reference evidence="10 11" key="1">
    <citation type="submission" date="2020-03" db="EMBL/GenBank/DDBJ databases">
        <authorList>
            <consortium name="Genoscope - CEA"/>
            <person name="William W."/>
        </authorList>
    </citation>
    <scope>NUCLEOTIDE SEQUENCE [LARGE SCALE GENOMIC DNA]</scope>
    <source>
        <strain evidence="11">DSM 16959</strain>
    </source>
</reference>
<evidence type="ECO:0000256" key="1">
    <source>
        <dbReference type="ARBA" id="ARBA00001974"/>
    </source>
</evidence>
<proteinExistence type="inferred from homology"/>
<dbReference type="Proteomes" id="UP000515733">
    <property type="component" value="Chromosome"/>
</dbReference>
<dbReference type="PANTHER" id="PTHR43884:SF12">
    <property type="entry name" value="ISOVALERYL-COA DEHYDROGENASE, MITOCHONDRIAL-RELATED"/>
    <property type="match status" value="1"/>
</dbReference>
<dbReference type="EMBL" id="LR778301">
    <property type="protein sequence ID" value="CAB1369740.1"/>
    <property type="molecule type" value="Genomic_DNA"/>
</dbReference>
<sequence>MALHLFDKWRAQSPYYNESHDEWAMTVRKFVEKEVNPYINQWEDDEEVPRELSVKAAEVGIIQLGFPEEYGGISEGVDAFHGIVAANELAQSGSSGLTAALFMHGVALVPIMKFGSEEMKRRIAPDVLAGRKLMAICLTEPSGGSDLAAIQTRAEKRGNKWILNGSKTFISNGMRADYYTVCARTGGPGPDGLSLFLVEKGMPGFTQTKLKKMGWHCSDTATLYFDDVELPAENLLGPENMGFLATVKNLNNERAGLAAGACAYARCAVEEAYDWACQRETFGKPLIKNQVIRHKFAEMMRQIAASQALADQMVWAMMHDKLDFAMLSLSKVQATRTLENVARECAQILGGACFIRGCKIERIYRDVRPHAIGGGSEEVMLDFAARHMGFA</sequence>
<accession>A0A6S6XUN4</accession>
<evidence type="ECO:0000259" key="7">
    <source>
        <dbReference type="Pfam" id="PF00441"/>
    </source>
</evidence>
<keyword evidence="11" id="KW-1185">Reference proteome</keyword>
<evidence type="ECO:0000313" key="11">
    <source>
        <dbReference type="Proteomes" id="UP000515733"/>
    </source>
</evidence>
<dbReference type="GO" id="GO:0050660">
    <property type="term" value="F:flavin adenine dinucleotide binding"/>
    <property type="evidence" value="ECO:0007669"/>
    <property type="project" value="InterPro"/>
</dbReference>
<keyword evidence="5 6" id="KW-0560">Oxidoreductase</keyword>
<feature type="domain" description="Acyl-CoA oxidase/dehydrogenase middle" evidence="8">
    <location>
        <begin position="135"/>
        <end position="228"/>
    </location>
</feature>
<name>A0A6S6XUN4_9PROT</name>
<comment type="similarity">
    <text evidence="2 6">Belongs to the acyl-CoA dehydrogenase family.</text>
</comment>
<dbReference type="PROSITE" id="PS00072">
    <property type="entry name" value="ACYL_COA_DH_1"/>
    <property type="match status" value="1"/>
</dbReference>
<keyword evidence="3 6" id="KW-0285">Flavoprotein</keyword>
<dbReference type="Pfam" id="PF00441">
    <property type="entry name" value="Acyl-CoA_dh_1"/>
    <property type="match status" value="1"/>
</dbReference>
<evidence type="ECO:0000313" key="10">
    <source>
        <dbReference type="EMBL" id="CAB1369740.1"/>
    </source>
</evidence>
<protein>
    <submittedName>
        <fullName evidence="10">Acyl-CoA dehydrogenase-like protein</fullName>
    </submittedName>
</protein>
<dbReference type="InterPro" id="IPR013786">
    <property type="entry name" value="AcylCoA_DH/ox_N"/>
</dbReference>
<dbReference type="GO" id="GO:0003995">
    <property type="term" value="F:acyl-CoA dehydrogenase activity"/>
    <property type="evidence" value="ECO:0007669"/>
    <property type="project" value="InterPro"/>
</dbReference>
<dbReference type="InterPro" id="IPR006089">
    <property type="entry name" value="Acyl-CoA_DH_CS"/>
</dbReference>
<dbReference type="SUPFAM" id="SSF47203">
    <property type="entry name" value="Acyl-CoA dehydrogenase C-terminal domain-like"/>
    <property type="match status" value="1"/>
</dbReference>
<evidence type="ECO:0000256" key="3">
    <source>
        <dbReference type="ARBA" id="ARBA00022630"/>
    </source>
</evidence>
<feature type="domain" description="Acyl-CoA dehydrogenase/oxidase C-terminal" evidence="7">
    <location>
        <begin position="240"/>
        <end position="388"/>
    </location>
</feature>
<evidence type="ECO:0000259" key="9">
    <source>
        <dbReference type="Pfam" id="PF02771"/>
    </source>
</evidence>
<dbReference type="AlphaFoldDB" id="A0A6S6XUN4"/>
<dbReference type="InterPro" id="IPR006091">
    <property type="entry name" value="Acyl-CoA_Oxase/DH_mid-dom"/>
</dbReference>
<dbReference type="KEGG" id="doe:DENOEST_2575"/>
<evidence type="ECO:0000259" key="8">
    <source>
        <dbReference type="Pfam" id="PF02770"/>
    </source>
</evidence>
<evidence type="ECO:0000256" key="2">
    <source>
        <dbReference type="ARBA" id="ARBA00009347"/>
    </source>
</evidence>
<dbReference type="Pfam" id="PF02770">
    <property type="entry name" value="Acyl-CoA_dh_M"/>
    <property type="match status" value="1"/>
</dbReference>